<evidence type="ECO:0000313" key="2">
    <source>
        <dbReference type="Proteomes" id="UP000735302"/>
    </source>
</evidence>
<evidence type="ECO:0000313" key="1">
    <source>
        <dbReference type="EMBL" id="GFO28356.1"/>
    </source>
</evidence>
<dbReference type="AlphaFoldDB" id="A0AAV4C6M3"/>
<dbReference type="Proteomes" id="UP000735302">
    <property type="component" value="Unassembled WGS sequence"/>
</dbReference>
<gene>
    <name evidence="1" type="ORF">PoB_005486100</name>
</gene>
<reference evidence="1 2" key="1">
    <citation type="journal article" date="2021" name="Elife">
        <title>Chloroplast acquisition without the gene transfer in kleptoplastic sea slugs, Plakobranchus ocellatus.</title>
        <authorList>
            <person name="Maeda T."/>
            <person name="Takahashi S."/>
            <person name="Yoshida T."/>
            <person name="Shimamura S."/>
            <person name="Takaki Y."/>
            <person name="Nagai Y."/>
            <person name="Toyoda A."/>
            <person name="Suzuki Y."/>
            <person name="Arimoto A."/>
            <person name="Ishii H."/>
            <person name="Satoh N."/>
            <person name="Nishiyama T."/>
            <person name="Hasebe M."/>
            <person name="Maruyama T."/>
            <person name="Minagawa J."/>
            <person name="Obokata J."/>
            <person name="Shigenobu S."/>
        </authorList>
    </citation>
    <scope>NUCLEOTIDE SEQUENCE [LARGE SCALE GENOMIC DNA]</scope>
</reference>
<sequence length="87" mass="9879">MKVFVFYHPTCLSYCYLHDCLPETASYTVRPIIYYPEIVDVVEVCSNKPYQGLIVSTEALIIGVFTANLTELSLRKDILVVGKMLKT</sequence>
<accession>A0AAV4C6M3</accession>
<comment type="caution">
    <text evidence="1">The sequence shown here is derived from an EMBL/GenBank/DDBJ whole genome shotgun (WGS) entry which is preliminary data.</text>
</comment>
<dbReference type="EMBL" id="BLXT01006036">
    <property type="protein sequence ID" value="GFO28356.1"/>
    <property type="molecule type" value="Genomic_DNA"/>
</dbReference>
<organism evidence="1 2">
    <name type="scientific">Plakobranchus ocellatus</name>
    <dbReference type="NCBI Taxonomy" id="259542"/>
    <lineage>
        <taxon>Eukaryota</taxon>
        <taxon>Metazoa</taxon>
        <taxon>Spiralia</taxon>
        <taxon>Lophotrochozoa</taxon>
        <taxon>Mollusca</taxon>
        <taxon>Gastropoda</taxon>
        <taxon>Heterobranchia</taxon>
        <taxon>Euthyneura</taxon>
        <taxon>Panpulmonata</taxon>
        <taxon>Sacoglossa</taxon>
        <taxon>Placobranchoidea</taxon>
        <taxon>Plakobranchidae</taxon>
        <taxon>Plakobranchus</taxon>
    </lineage>
</organism>
<protein>
    <submittedName>
        <fullName evidence="1">Uncharacterized protein</fullName>
    </submittedName>
</protein>
<proteinExistence type="predicted"/>
<keyword evidence="2" id="KW-1185">Reference proteome</keyword>
<name>A0AAV4C6M3_9GAST</name>